<name>A0A543NZY4_9ACTN</name>
<evidence type="ECO:0000256" key="1">
    <source>
        <dbReference type="ARBA" id="ARBA00023125"/>
    </source>
</evidence>
<gene>
    <name evidence="2" type="ORF">FHU33_4045</name>
</gene>
<dbReference type="Pfam" id="PF02082">
    <property type="entry name" value="Rrf2"/>
    <property type="match status" value="1"/>
</dbReference>
<keyword evidence="3" id="KW-1185">Reference proteome</keyword>
<dbReference type="Gene3D" id="1.10.10.10">
    <property type="entry name" value="Winged helix-like DNA-binding domain superfamily/Winged helix DNA-binding domain"/>
    <property type="match status" value="1"/>
</dbReference>
<dbReference type="GO" id="GO:0005829">
    <property type="term" value="C:cytosol"/>
    <property type="evidence" value="ECO:0007669"/>
    <property type="project" value="TreeGrafter"/>
</dbReference>
<dbReference type="AlphaFoldDB" id="A0A543NZY4"/>
<protein>
    <submittedName>
        <fullName evidence="2">BadM/Rrf2 family transcriptional regulator</fullName>
    </submittedName>
</protein>
<dbReference type="EMBL" id="VFQE01000002">
    <property type="protein sequence ID" value="TQN37394.1"/>
    <property type="molecule type" value="Genomic_DNA"/>
</dbReference>
<comment type="caution">
    <text evidence="2">The sequence shown here is derived from an EMBL/GenBank/DDBJ whole genome shotgun (WGS) entry which is preliminary data.</text>
</comment>
<dbReference type="PANTHER" id="PTHR33221">
    <property type="entry name" value="WINGED HELIX-TURN-HELIX TRANSCRIPTIONAL REGULATOR, RRF2 FAMILY"/>
    <property type="match status" value="1"/>
</dbReference>
<dbReference type="GO" id="GO:0003700">
    <property type="term" value="F:DNA-binding transcription factor activity"/>
    <property type="evidence" value="ECO:0007669"/>
    <property type="project" value="TreeGrafter"/>
</dbReference>
<proteinExistence type="predicted"/>
<dbReference type="PANTHER" id="PTHR33221:SF5">
    <property type="entry name" value="HTH-TYPE TRANSCRIPTIONAL REGULATOR ISCR"/>
    <property type="match status" value="1"/>
</dbReference>
<dbReference type="SUPFAM" id="SSF46785">
    <property type="entry name" value="Winged helix' DNA-binding domain"/>
    <property type="match status" value="1"/>
</dbReference>
<accession>A0A543NZY4</accession>
<dbReference type="PROSITE" id="PS51197">
    <property type="entry name" value="HTH_RRF2_2"/>
    <property type="match status" value="1"/>
</dbReference>
<evidence type="ECO:0000313" key="3">
    <source>
        <dbReference type="Proteomes" id="UP000319865"/>
    </source>
</evidence>
<dbReference type="NCBIfam" id="TIGR00738">
    <property type="entry name" value="rrf2_super"/>
    <property type="match status" value="1"/>
</dbReference>
<dbReference type="Proteomes" id="UP000319865">
    <property type="component" value="Unassembled WGS sequence"/>
</dbReference>
<keyword evidence="1" id="KW-0238">DNA-binding</keyword>
<reference evidence="2 3" key="1">
    <citation type="submission" date="2019-06" db="EMBL/GenBank/DDBJ databases">
        <title>Sequencing the genomes of 1000 actinobacteria strains.</title>
        <authorList>
            <person name="Klenk H.-P."/>
        </authorList>
    </citation>
    <scope>NUCLEOTIDE SEQUENCE [LARGE SCALE GENOMIC DNA]</scope>
    <source>
        <strain evidence="2 3">DSM 46837</strain>
    </source>
</reference>
<evidence type="ECO:0000313" key="2">
    <source>
        <dbReference type="EMBL" id="TQN37394.1"/>
    </source>
</evidence>
<dbReference type="PROSITE" id="PS01332">
    <property type="entry name" value="HTH_RRF2_1"/>
    <property type="match status" value="1"/>
</dbReference>
<dbReference type="GO" id="GO:0003677">
    <property type="term" value="F:DNA binding"/>
    <property type="evidence" value="ECO:0007669"/>
    <property type="project" value="UniProtKB-KW"/>
</dbReference>
<dbReference type="InterPro" id="IPR000944">
    <property type="entry name" value="Tscrpt_reg_Rrf2"/>
</dbReference>
<organism evidence="2 3">
    <name type="scientific">Blastococcus colisei</name>
    <dbReference type="NCBI Taxonomy" id="1564162"/>
    <lineage>
        <taxon>Bacteria</taxon>
        <taxon>Bacillati</taxon>
        <taxon>Actinomycetota</taxon>
        <taxon>Actinomycetes</taxon>
        <taxon>Geodermatophilales</taxon>
        <taxon>Geodermatophilaceae</taxon>
        <taxon>Blastococcus</taxon>
    </lineage>
</organism>
<sequence length="175" mass="18970">MGPQDPAEGTRRTRRRRRVRITARVDYAVRAALELAAVAPEALTAERIATAQGIPARFLQTILGDLQHARLVTSQRGREGGYRLALPPSEISIARIMRVEQGFLAEVHGKRPEDVVYPGAAGALASVWVAAREGYRRVLEGVTLADVISGELPAHAAELIALENAWRSFGDDPGT</sequence>
<dbReference type="InterPro" id="IPR030489">
    <property type="entry name" value="TR_Rrf2-type_CS"/>
</dbReference>
<dbReference type="InterPro" id="IPR036390">
    <property type="entry name" value="WH_DNA-bd_sf"/>
</dbReference>
<dbReference type="InterPro" id="IPR036388">
    <property type="entry name" value="WH-like_DNA-bd_sf"/>
</dbReference>